<reference evidence="2" key="1">
    <citation type="journal article" date="2017" name="Int. J. Syst. Evol. Microbiol.">
        <title>Notoacmeibacter marinus gen. nov., sp. nov., isolated from the gut of a limpet and proposal of Notoacmeibacteraceae fam. nov. in the order Rhizobiales of the class Alphaproteobacteria.</title>
        <authorList>
            <person name="Huang Z."/>
            <person name="Guo F."/>
            <person name="Lai Q."/>
        </authorList>
    </citation>
    <scope>NUCLEOTIDE SEQUENCE [LARGE SCALE GENOMIC DNA]</scope>
    <source>
        <strain evidence="2">XMTR2A4</strain>
    </source>
</reference>
<evidence type="ECO:0000313" key="1">
    <source>
        <dbReference type="EMBL" id="OXT02650.1"/>
    </source>
</evidence>
<keyword evidence="2" id="KW-1185">Reference proteome</keyword>
<dbReference type="EMBL" id="NBYO01000001">
    <property type="protein sequence ID" value="OXT02650.1"/>
    <property type="molecule type" value="Genomic_DNA"/>
</dbReference>
<gene>
    <name evidence="1" type="ORF">B7H23_07120</name>
</gene>
<name>A0A231V3C2_9HYPH</name>
<dbReference type="Gene3D" id="2.115.10.20">
    <property type="entry name" value="Glycosyl hydrolase domain, family 43"/>
    <property type="match status" value="2"/>
</dbReference>
<comment type="caution">
    <text evidence="1">The sequence shown here is derived from an EMBL/GenBank/DDBJ whole genome shotgun (WGS) entry which is preliminary data.</text>
</comment>
<sequence>MVSHAAYPTPVWLSDDHLRVFIVARDSDNRGSVGWVDLDPQDPTQVVAVSETPALRPGPTGTFYDRGISIGSIHRRPDGALWMYFLGWNKSADVPFRNSIGLAIDRSGRGDRFEPAFEGPLIDRSRHDPFTLSYPYTSPPQATGCRWHMLYGTSRGGGLDERQMQHALSEAWSSDGIDWSPTGRDVIPLEEGEYGLSRPWIFDALGARQVVFAIRRAQYTIGWSSWDPDAGIWHRQSRDLLGPGAKWDGEATCYPAVTHLVGRILLFYNGNGYGRTGFGVAEWTGR</sequence>
<proteinExistence type="predicted"/>
<protein>
    <recommendedName>
        <fullName evidence="3">Glycosyl hydrolase family 32 N-terminal domain-containing protein</fullName>
    </recommendedName>
</protein>
<evidence type="ECO:0008006" key="3">
    <source>
        <dbReference type="Google" id="ProtNLM"/>
    </source>
</evidence>
<dbReference type="AlphaFoldDB" id="A0A231V3C2"/>
<organism evidence="1 2">
    <name type="scientific">Notoacmeibacter marinus</name>
    <dbReference type="NCBI Taxonomy" id="1876515"/>
    <lineage>
        <taxon>Bacteria</taxon>
        <taxon>Pseudomonadati</taxon>
        <taxon>Pseudomonadota</taxon>
        <taxon>Alphaproteobacteria</taxon>
        <taxon>Hyphomicrobiales</taxon>
        <taxon>Notoacmeibacteraceae</taxon>
        <taxon>Notoacmeibacter</taxon>
    </lineage>
</organism>
<evidence type="ECO:0000313" key="2">
    <source>
        <dbReference type="Proteomes" id="UP000215405"/>
    </source>
</evidence>
<accession>A0A231V3C2</accession>
<dbReference type="Proteomes" id="UP000215405">
    <property type="component" value="Unassembled WGS sequence"/>
</dbReference>
<dbReference type="InterPro" id="IPR023296">
    <property type="entry name" value="Glyco_hydro_beta-prop_sf"/>
</dbReference>
<dbReference type="SUPFAM" id="SSF75005">
    <property type="entry name" value="Arabinanase/levansucrase/invertase"/>
    <property type="match status" value="1"/>
</dbReference>